<dbReference type="CDD" id="cd01728">
    <property type="entry name" value="LSm1"/>
    <property type="match status" value="1"/>
</dbReference>
<feature type="domain" description="Sm" evidence="13">
    <location>
        <begin position="106"/>
        <end position="190"/>
    </location>
</feature>
<dbReference type="GO" id="GO:0003729">
    <property type="term" value="F:mRNA binding"/>
    <property type="evidence" value="ECO:0007669"/>
    <property type="project" value="TreeGrafter"/>
</dbReference>
<dbReference type="GO" id="GO:0008380">
    <property type="term" value="P:RNA splicing"/>
    <property type="evidence" value="ECO:0007669"/>
    <property type="project" value="UniProtKB-KW"/>
</dbReference>
<evidence type="ECO:0000256" key="10">
    <source>
        <dbReference type="ARBA" id="ARBA00067756"/>
    </source>
</evidence>
<feature type="region of interest" description="Disordered" evidence="12">
    <location>
        <begin position="71"/>
        <end position="98"/>
    </location>
</feature>
<evidence type="ECO:0000259" key="13">
    <source>
        <dbReference type="PROSITE" id="PS52002"/>
    </source>
</evidence>
<comment type="function">
    <text evidence="8">Plays a role in the degradation of histone mRNAs, the only eukaryotic mRNAs that are not polyadenylated. Probably also part of an LSm subunits-containing complex involved in the general process of mRNA degradation.</text>
</comment>
<dbReference type="GO" id="GO:0000290">
    <property type="term" value="P:deadenylation-dependent decapping of nuclear-transcribed mRNA"/>
    <property type="evidence" value="ECO:0007669"/>
    <property type="project" value="TreeGrafter"/>
</dbReference>
<proteinExistence type="inferred from homology"/>
<dbReference type="GO" id="GO:1990904">
    <property type="term" value="C:ribonucleoprotein complex"/>
    <property type="evidence" value="ECO:0007669"/>
    <property type="project" value="UniProtKB-KW"/>
</dbReference>
<dbReference type="PANTHER" id="PTHR15588">
    <property type="entry name" value="LSM1"/>
    <property type="match status" value="1"/>
</dbReference>
<dbReference type="GO" id="GO:0000932">
    <property type="term" value="C:P-body"/>
    <property type="evidence" value="ECO:0007669"/>
    <property type="project" value="UniProtKB-SubCell"/>
</dbReference>
<evidence type="ECO:0000256" key="4">
    <source>
        <dbReference type="ARBA" id="ARBA00022664"/>
    </source>
</evidence>
<dbReference type="InterPro" id="IPR034104">
    <property type="entry name" value="Lsm1"/>
</dbReference>
<feature type="compositionally biased region" description="Pro residues" evidence="12">
    <location>
        <begin position="73"/>
        <end position="88"/>
    </location>
</feature>
<dbReference type="GO" id="GO:1990726">
    <property type="term" value="C:Lsm1-7-Pat1 complex"/>
    <property type="evidence" value="ECO:0007669"/>
    <property type="project" value="TreeGrafter"/>
</dbReference>
<evidence type="ECO:0000256" key="2">
    <source>
        <dbReference type="ARBA" id="ARBA00022490"/>
    </source>
</evidence>
<protein>
    <recommendedName>
        <fullName evidence="10 11">U6 snRNA-associated Sm-like protein LSm1</fullName>
    </recommendedName>
</protein>
<dbReference type="PROSITE" id="PS52002">
    <property type="entry name" value="SM"/>
    <property type="match status" value="1"/>
</dbReference>
<evidence type="ECO:0000256" key="7">
    <source>
        <dbReference type="ARBA" id="ARBA00023274"/>
    </source>
</evidence>
<evidence type="ECO:0000313" key="14">
    <source>
        <dbReference type="EMBL" id="KAK3315131.1"/>
    </source>
</evidence>
<evidence type="ECO:0000256" key="3">
    <source>
        <dbReference type="ARBA" id="ARBA00022553"/>
    </source>
</evidence>
<comment type="subcellular location">
    <subcellularLocation>
        <location evidence="11">Cytoplasm</location>
    </subcellularLocation>
    <subcellularLocation>
        <location evidence="11">Cytoplasm</location>
        <location evidence="11">P-body</location>
    </subcellularLocation>
</comment>
<evidence type="ECO:0000256" key="11">
    <source>
        <dbReference type="RuleBase" id="RU365047"/>
    </source>
</evidence>
<keyword evidence="2 11" id="KW-0963">Cytoplasm</keyword>
<dbReference type="FunFam" id="2.30.30.100:FF:000021">
    <property type="entry name" value="U6 snRNA-associated Sm-like protein LSm1"/>
    <property type="match status" value="1"/>
</dbReference>
<comment type="subunit">
    <text evidence="9">Interacts with SLBP; interaction with SLBP occurs when histone mRNA is being rapidly degraded during the S phase. LSm subunits form a heteromer with a donut shape.</text>
</comment>
<comment type="subunit">
    <text evidence="11">Component of the heptameric LSM1-LSM7 complex that forms a seven-membered ring structure with a donut shape.</text>
</comment>
<dbReference type="SMART" id="SM00651">
    <property type="entry name" value="Sm"/>
    <property type="match status" value="1"/>
</dbReference>
<reference evidence="14" key="1">
    <citation type="journal article" date="2023" name="Mol. Phylogenet. Evol.">
        <title>Genome-scale phylogeny and comparative genomics of the fungal order Sordariales.</title>
        <authorList>
            <person name="Hensen N."/>
            <person name="Bonometti L."/>
            <person name="Westerberg I."/>
            <person name="Brannstrom I.O."/>
            <person name="Guillou S."/>
            <person name="Cros-Aarteil S."/>
            <person name="Calhoun S."/>
            <person name="Haridas S."/>
            <person name="Kuo A."/>
            <person name="Mondo S."/>
            <person name="Pangilinan J."/>
            <person name="Riley R."/>
            <person name="LaButti K."/>
            <person name="Andreopoulos B."/>
            <person name="Lipzen A."/>
            <person name="Chen C."/>
            <person name="Yan M."/>
            <person name="Daum C."/>
            <person name="Ng V."/>
            <person name="Clum A."/>
            <person name="Steindorff A."/>
            <person name="Ohm R.A."/>
            <person name="Martin F."/>
            <person name="Silar P."/>
            <person name="Natvig D.O."/>
            <person name="Lalanne C."/>
            <person name="Gautier V."/>
            <person name="Ament-Velasquez S.L."/>
            <person name="Kruys A."/>
            <person name="Hutchinson M.I."/>
            <person name="Powell A.J."/>
            <person name="Barry K."/>
            <person name="Miller A.N."/>
            <person name="Grigoriev I.V."/>
            <person name="Debuchy R."/>
            <person name="Gladieux P."/>
            <person name="Hiltunen Thoren M."/>
            <person name="Johannesson H."/>
        </authorList>
    </citation>
    <scope>NUCLEOTIDE SEQUENCE</scope>
    <source>
        <strain evidence="14">CBS 118394</strain>
    </source>
</reference>
<evidence type="ECO:0000256" key="9">
    <source>
        <dbReference type="ARBA" id="ARBA00062159"/>
    </source>
</evidence>
<keyword evidence="4 11" id="KW-0507">mRNA processing</keyword>
<keyword evidence="15" id="KW-1185">Reference proteome</keyword>
<comment type="function">
    <text evidence="11">Component of the cytoplasmic LSM1-LSM7 complex which is involved in mRNA degradation.</text>
</comment>
<gene>
    <name evidence="11" type="primary">LSM1</name>
    <name evidence="14" type="ORF">B0H66DRAFT_564599</name>
</gene>
<name>A0AAE0HYI4_9PEZI</name>
<evidence type="ECO:0000256" key="6">
    <source>
        <dbReference type="ARBA" id="ARBA00023187"/>
    </source>
</evidence>
<dbReference type="InterPro" id="IPR001163">
    <property type="entry name" value="Sm_dom_euk/arc"/>
</dbReference>
<sequence length="245" mass="26684">MSAWRDASIGGTTAWALEHRYPQDSPQPNTHTSTDAGLLHATARADGLDDIDLYPAHDLDLPPMMENLSISDAPPPMQGGPGGMPPPGALGRPPHQPQQLPAQMFTTAAQLLDLTDKKLMIALRDGRKLLGILRSWDQFANIVLQSTKERIFVPPGTAPNQPRGLYADFDRGIFLVRGENVLLLGEIDLDRDDDPPPGYDLANPELVLSLAKQKKTEEKSKEKSKIKKLSTLGFEGENLGEALLG</sequence>
<reference evidence="14" key="2">
    <citation type="submission" date="2023-06" db="EMBL/GenBank/DDBJ databases">
        <authorList>
            <consortium name="Lawrence Berkeley National Laboratory"/>
            <person name="Haridas S."/>
            <person name="Hensen N."/>
            <person name="Bonometti L."/>
            <person name="Westerberg I."/>
            <person name="Brannstrom I.O."/>
            <person name="Guillou S."/>
            <person name="Cros-Aarteil S."/>
            <person name="Calhoun S."/>
            <person name="Kuo A."/>
            <person name="Mondo S."/>
            <person name="Pangilinan J."/>
            <person name="Riley R."/>
            <person name="Labutti K."/>
            <person name="Andreopoulos B."/>
            <person name="Lipzen A."/>
            <person name="Chen C."/>
            <person name="Yanf M."/>
            <person name="Daum C."/>
            <person name="Ng V."/>
            <person name="Clum A."/>
            <person name="Steindorff A."/>
            <person name="Ohm R."/>
            <person name="Martin F."/>
            <person name="Silar P."/>
            <person name="Natvig D."/>
            <person name="Lalanne C."/>
            <person name="Gautier V."/>
            <person name="Ament-Velasquez S.L."/>
            <person name="Kruys A."/>
            <person name="Hutchinson M.I."/>
            <person name="Powell A.J."/>
            <person name="Barry K."/>
            <person name="Miller A.N."/>
            <person name="Grigoriev I.V."/>
            <person name="Debuchy R."/>
            <person name="Gladieux P."/>
            <person name="Thoren M.H."/>
            <person name="Johannesson H."/>
        </authorList>
    </citation>
    <scope>NUCLEOTIDE SEQUENCE</scope>
    <source>
        <strain evidence="14">CBS 118394</strain>
    </source>
</reference>
<keyword evidence="7 11" id="KW-0687">Ribonucleoprotein</keyword>
<dbReference type="EMBL" id="JAUEDM010000006">
    <property type="protein sequence ID" value="KAK3315131.1"/>
    <property type="molecule type" value="Genomic_DNA"/>
</dbReference>
<dbReference type="PANTHER" id="PTHR15588:SF8">
    <property type="entry name" value="U6 SNRNA-ASSOCIATED SM-LIKE PROTEIN LSM1"/>
    <property type="match status" value="1"/>
</dbReference>
<dbReference type="InterPro" id="IPR044642">
    <property type="entry name" value="PTHR15588"/>
</dbReference>
<accession>A0AAE0HYI4</accession>
<dbReference type="SUPFAM" id="SSF50182">
    <property type="entry name" value="Sm-like ribonucleoproteins"/>
    <property type="match status" value="1"/>
</dbReference>
<evidence type="ECO:0000256" key="8">
    <source>
        <dbReference type="ARBA" id="ARBA00056858"/>
    </source>
</evidence>
<evidence type="ECO:0000256" key="1">
    <source>
        <dbReference type="ARBA" id="ARBA00006850"/>
    </source>
</evidence>
<dbReference type="Gene3D" id="2.30.30.100">
    <property type="match status" value="1"/>
</dbReference>
<keyword evidence="3" id="KW-0597">Phosphoprotein</keyword>
<dbReference type="InterPro" id="IPR010920">
    <property type="entry name" value="LSM_dom_sf"/>
</dbReference>
<keyword evidence="6" id="KW-0508">mRNA splicing</keyword>
<dbReference type="InterPro" id="IPR047575">
    <property type="entry name" value="Sm"/>
</dbReference>
<evidence type="ECO:0000256" key="12">
    <source>
        <dbReference type="SAM" id="MobiDB-lite"/>
    </source>
</evidence>
<evidence type="ECO:0000256" key="5">
    <source>
        <dbReference type="ARBA" id="ARBA00022884"/>
    </source>
</evidence>
<comment type="similarity">
    <text evidence="1 11">Belongs to the snRNP Sm proteins family.</text>
</comment>
<dbReference type="Pfam" id="PF01423">
    <property type="entry name" value="LSM"/>
    <property type="match status" value="1"/>
</dbReference>
<keyword evidence="5 11" id="KW-0694">RNA-binding</keyword>
<dbReference type="AlphaFoldDB" id="A0AAE0HYI4"/>
<evidence type="ECO:0000313" key="15">
    <source>
        <dbReference type="Proteomes" id="UP001283341"/>
    </source>
</evidence>
<organism evidence="14 15">
    <name type="scientific">Apodospora peruviana</name>
    <dbReference type="NCBI Taxonomy" id="516989"/>
    <lineage>
        <taxon>Eukaryota</taxon>
        <taxon>Fungi</taxon>
        <taxon>Dikarya</taxon>
        <taxon>Ascomycota</taxon>
        <taxon>Pezizomycotina</taxon>
        <taxon>Sordariomycetes</taxon>
        <taxon>Sordariomycetidae</taxon>
        <taxon>Sordariales</taxon>
        <taxon>Lasiosphaeriaceae</taxon>
        <taxon>Apodospora</taxon>
    </lineage>
</organism>
<dbReference type="GO" id="GO:0006397">
    <property type="term" value="P:mRNA processing"/>
    <property type="evidence" value="ECO:0007669"/>
    <property type="project" value="UniProtKB-UniRule"/>
</dbReference>
<comment type="caution">
    <text evidence="14">The sequence shown here is derived from an EMBL/GenBank/DDBJ whole genome shotgun (WGS) entry which is preliminary data.</text>
</comment>
<dbReference type="Proteomes" id="UP001283341">
    <property type="component" value="Unassembled WGS sequence"/>
</dbReference>